<dbReference type="PROSITE" id="PS00455">
    <property type="entry name" value="AMP_BINDING"/>
    <property type="match status" value="2"/>
</dbReference>
<feature type="domain" description="Carrier" evidence="4">
    <location>
        <begin position="2077"/>
        <end position="2157"/>
    </location>
</feature>
<dbReference type="InterPro" id="IPR023213">
    <property type="entry name" value="CAT-like_dom_sf"/>
</dbReference>
<dbReference type="CDD" id="cd05930">
    <property type="entry name" value="A_NRPS"/>
    <property type="match status" value="2"/>
</dbReference>
<dbReference type="InterPro" id="IPR000873">
    <property type="entry name" value="AMP-dep_synth/lig_dom"/>
</dbReference>
<dbReference type="InterPro" id="IPR036736">
    <property type="entry name" value="ACP-like_sf"/>
</dbReference>
<evidence type="ECO:0000313" key="5">
    <source>
        <dbReference type="EMBL" id="MDR7355429.1"/>
    </source>
</evidence>
<dbReference type="InterPro" id="IPR001242">
    <property type="entry name" value="Condensation_dom"/>
</dbReference>
<dbReference type="Gene3D" id="3.30.300.30">
    <property type="match status" value="2"/>
</dbReference>
<dbReference type="Gene3D" id="3.40.50.12780">
    <property type="entry name" value="N-terminal domain of ligase-like"/>
    <property type="match status" value="1"/>
</dbReference>
<keyword evidence="3" id="KW-0597">Phosphoprotein</keyword>
<comment type="cofactor">
    <cofactor evidence="1">
        <name>pantetheine 4'-phosphate</name>
        <dbReference type="ChEBI" id="CHEBI:47942"/>
    </cofactor>
</comment>
<dbReference type="PANTHER" id="PTHR45527:SF1">
    <property type="entry name" value="FATTY ACID SYNTHASE"/>
    <property type="match status" value="1"/>
</dbReference>
<dbReference type="InterPro" id="IPR020806">
    <property type="entry name" value="PKS_PP-bd"/>
</dbReference>
<reference evidence="5 6" key="1">
    <citation type="submission" date="2023-07" db="EMBL/GenBank/DDBJ databases">
        <title>Sequencing the genomes of 1000 actinobacteria strains.</title>
        <authorList>
            <person name="Klenk H.-P."/>
        </authorList>
    </citation>
    <scope>NUCLEOTIDE SEQUENCE [LARGE SCALE GENOMIC DNA]</scope>
    <source>
        <strain evidence="5 6">DSM 44508</strain>
    </source>
</reference>
<dbReference type="InterPro" id="IPR009081">
    <property type="entry name" value="PP-bd_ACP"/>
</dbReference>
<evidence type="ECO:0000256" key="1">
    <source>
        <dbReference type="ARBA" id="ARBA00001957"/>
    </source>
</evidence>
<dbReference type="InterPro" id="IPR020845">
    <property type="entry name" value="AMP-binding_CS"/>
</dbReference>
<dbReference type="Gene3D" id="2.30.38.10">
    <property type="entry name" value="Luciferase, Domain 3"/>
    <property type="match status" value="1"/>
</dbReference>
<dbReference type="InterPro" id="IPR042099">
    <property type="entry name" value="ANL_N_sf"/>
</dbReference>
<dbReference type="Gene3D" id="3.30.559.10">
    <property type="entry name" value="Chloramphenicol acetyltransferase-like domain"/>
    <property type="match status" value="2"/>
</dbReference>
<dbReference type="PANTHER" id="PTHR45527">
    <property type="entry name" value="NONRIBOSOMAL PEPTIDE SYNTHETASE"/>
    <property type="match status" value="1"/>
</dbReference>
<evidence type="ECO:0000256" key="3">
    <source>
        <dbReference type="ARBA" id="ARBA00022553"/>
    </source>
</evidence>
<dbReference type="PROSITE" id="PS00012">
    <property type="entry name" value="PHOSPHOPANTETHEINE"/>
    <property type="match status" value="2"/>
</dbReference>
<comment type="caution">
    <text evidence="5">The sequence shown here is derived from an EMBL/GenBank/DDBJ whole genome shotgun (WGS) entry which is preliminary data.</text>
</comment>
<dbReference type="PROSITE" id="PS50075">
    <property type="entry name" value="CARRIER"/>
    <property type="match status" value="2"/>
</dbReference>
<dbReference type="SUPFAM" id="SSF47336">
    <property type="entry name" value="ACP-like"/>
    <property type="match status" value="2"/>
</dbReference>
<dbReference type="InterPro" id="IPR010071">
    <property type="entry name" value="AA_adenyl_dom"/>
</dbReference>
<feature type="domain" description="Carrier" evidence="4">
    <location>
        <begin position="1008"/>
        <end position="1084"/>
    </location>
</feature>
<dbReference type="Gene3D" id="3.40.50.980">
    <property type="match status" value="2"/>
</dbReference>
<dbReference type="SUPFAM" id="SSF56801">
    <property type="entry name" value="Acetyl-CoA synthetase-like"/>
    <property type="match status" value="2"/>
</dbReference>
<evidence type="ECO:0000259" key="4">
    <source>
        <dbReference type="PROSITE" id="PS50075"/>
    </source>
</evidence>
<dbReference type="SUPFAM" id="SSF52777">
    <property type="entry name" value="CoA-dependent acyltransferases"/>
    <property type="match status" value="4"/>
</dbReference>
<organism evidence="5 6">
    <name type="scientific">Corynebacterium felinum</name>
    <dbReference type="NCBI Taxonomy" id="131318"/>
    <lineage>
        <taxon>Bacteria</taxon>
        <taxon>Bacillati</taxon>
        <taxon>Actinomycetota</taxon>
        <taxon>Actinomycetes</taxon>
        <taxon>Mycobacteriales</taxon>
        <taxon>Corynebacteriaceae</taxon>
        <taxon>Corynebacterium</taxon>
    </lineage>
</organism>
<dbReference type="Pfam" id="PF00501">
    <property type="entry name" value="AMP-binding"/>
    <property type="match status" value="2"/>
</dbReference>
<keyword evidence="6" id="KW-1185">Reference proteome</keyword>
<gene>
    <name evidence="5" type="ORF">J2S37_001967</name>
</gene>
<dbReference type="InterPro" id="IPR045851">
    <property type="entry name" value="AMP-bd_C_sf"/>
</dbReference>
<dbReference type="InterPro" id="IPR006162">
    <property type="entry name" value="Ppantetheine_attach_site"/>
</dbReference>
<evidence type="ECO:0000313" key="6">
    <source>
        <dbReference type="Proteomes" id="UP001183619"/>
    </source>
</evidence>
<dbReference type="Proteomes" id="UP001183619">
    <property type="component" value="Unassembled WGS sequence"/>
</dbReference>
<dbReference type="SMART" id="SM00823">
    <property type="entry name" value="PKS_PP"/>
    <property type="match status" value="2"/>
</dbReference>
<protein>
    <submittedName>
        <fullName evidence="5">Mycobactin peptide synthetase MbtE</fullName>
    </submittedName>
</protein>
<dbReference type="EMBL" id="JAVDYF010000001">
    <property type="protein sequence ID" value="MDR7355429.1"/>
    <property type="molecule type" value="Genomic_DNA"/>
</dbReference>
<dbReference type="NCBIfam" id="TIGR01733">
    <property type="entry name" value="AA-adenyl-dom"/>
    <property type="match status" value="2"/>
</dbReference>
<dbReference type="Pfam" id="PF00668">
    <property type="entry name" value="Condensation"/>
    <property type="match status" value="2"/>
</dbReference>
<proteinExistence type="predicted"/>
<accession>A0ABU2BDG3</accession>
<dbReference type="Gene3D" id="1.10.1200.10">
    <property type="entry name" value="ACP-like"/>
    <property type="match status" value="2"/>
</dbReference>
<dbReference type="Gene3D" id="3.30.559.30">
    <property type="entry name" value="Nonribosomal peptide synthetase, condensation domain"/>
    <property type="match status" value="2"/>
</dbReference>
<keyword evidence="2" id="KW-0596">Phosphopantetheine</keyword>
<dbReference type="RefSeq" id="WP_277105422.1">
    <property type="nucleotide sequence ID" value="NZ_BAAAJS010000078.1"/>
</dbReference>
<name>A0ABU2BDG3_9CORY</name>
<dbReference type="Pfam" id="PF00550">
    <property type="entry name" value="PP-binding"/>
    <property type="match status" value="2"/>
</dbReference>
<dbReference type="InterPro" id="IPR025110">
    <property type="entry name" value="AMP-bd_C"/>
</dbReference>
<dbReference type="Pfam" id="PF13193">
    <property type="entry name" value="AMP-binding_C"/>
    <property type="match status" value="1"/>
</dbReference>
<evidence type="ECO:0000256" key="2">
    <source>
        <dbReference type="ARBA" id="ARBA00022450"/>
    </source>
</evidence>
<sequence>MDSQHISNEQLRHKLLAQRVKALRTQAEENTQKPTSTRLNPAVERMWQEQQRNLEATHLNVGVVFRLDTDLDGEKLTQAVHAVAKVHPALHSTYHLDEQGNLTVHTDTSLLPLVEEHTLAEHPDPDARTRRREVLARRLSDTPFDLSTEAPLRVMLIHGGDEHGCDLVLCAHHIAWDDDAWTVFLTDLATAYDHGADSLSAAGMRPDMLFVPAGRSATEEYSKSAHTHWRSRLVPLPEPLELPGSTNAAAHPRDAREFHLPITVAVLDNLDRLAQSAQTSRFQTFLALWGYVLSRYTGSGDMVLACPIIDPAGAGQHGAIGYRGTVLPVRVTVNEDVTCAEFVRSVAADFIADLAHGEGGLESIIAHVVESGSANVVKAREVLTVGASTRGDLRRCPMPGHAQLIATYTASANADLLVDAVLADEGDAPAVILRYRSSVISDVAVENLACSLVHVLTSARAQDVLGAVDVLTQKHHDTLTAYEFGPQQPVEETTLPEKIEHALSRWPETIAVISEQQHVTYTQFGQLTRRLARELLNQGVQTGDLVAAVYCSSADFFAAATAIMMVGGVYVPLDPAVPDDRLSYLINDSNPALILTDSILEQRIIACADGRTVMVREQIIAGTISEEAEDAAAPIRDEERTRPLLPEDPAYVIYTSGSTGLPKGVVVPHRAVVDYLVWLDRDHDITGERLLQVASPSFDVSIGEFFGTLTNGATLIVPQREGLKDIAYLTGLIHQHQVTSLHAVPSLLAALLMTPVVASWTSVRRLPVGGEAFPAEVARKLLATIDVELFNFYGPTETTLAAMRHRVDGSQTSGTLPIGRPMGNTTIMLLDERLRRVPVGAPGQIFIGGPQLAIGYLNRPEATHQAFMPHPFNAGERVYATGDLGRWDAHGDMEFLGRMDEQVKIRGLRVELGEISAALRAIPGVAQAAAGVVEHPQRGTVPVAWLVAEPGADQDSDRVRHAVAMQLPDYMVPVAYVWVDEIPLMVSGKIDRARLPQPDLDRITVGRPPQGETEIYVAGVFADVLGREGVEDANASFFDLGGHSLLATRLISRIRRETGVNVPVKVAFENPTIDGLAQWIDNHRTTARREDALENALEKEESHELSLPERAPLSAAQRRLWFLHSSGVADSSYAIPLSVDLRGPVDLSVLALALRDVIARHESLRTRYPLGDDGQPWLEVLDPPSADEVLRYINARSWDDAAVEQAIAEESAREFDLAATAPIAATVFERGEDEWLLLVVVHHICVDEWSVQVIWRDLSAAYEHRLVHPDSATPLPRGRDYREVIARVAQPDEAAIDFWRQQLAGVDASVPVFADRGRSASPDQRGATVSWSISAEVRDALLATAQEVGATGFMVLACALSTLLRDHGAGADVTVGAPVSGRRHLDSQDCVGLFVNTIVLRIDMSDPMSFRQRLQHMAGIATAAYEHDYVPYETIVDVAQVARSPLYQPLFQAFVDLHPRQPESFALSENIEVIPREHHDTSAKFDLLLDARDTRAGWQGTLNYAKSLYDEETAATLVRRLVLLLETWAYDPDLRDDQRSVFSAQELAEIERFSQGELLEYAPDSVCEMLVNCEHPRTRPVSPAVTCRGETTDCASVHARATAIAVHLRNSGIGPGSCVAVATDRGVDAVAALVAVMDLGAAYLPLDLRLPEQRLRQIIDDANPDVIVGYERANTIVGGLSAATTLLINLSDPDVAAALDWANPTGAVRLRDVVDAPLPAATDPAYIVYTSGSTGRPKGVVGPQRALAARVSWQPVDYPVSDPDVRLAQGALSFLDGVIEVIAGVLAGAQLVMADDAQMVDVEAIAKLLEEYPIRQVTAVAGVSALLCRLAPQAVARVERWVCSGEPLTQDVLDLIQQTAPNTQVVNAYGTTESAGSIVRTTLEPGVLVLGRPVRGTQIRLCDDFGRLVPIGVVGELVVTGPQVAQGYLRRPELTSEKFSWEGTHRMYRTGDRGFWSAQGEIRFVGRIDHQVKIRGQRVELGEVDAAMRTLAGVEAAAARVATTDQGTGIYGYVVLAKDHDWDELAALAQLRQILPSAAVPVSLTVIQVLPTTQSGKIDRRALPEPKTSAREVSGLMPRTPTEKIVAQQMAAVLGRESDSLGCDDDFFDAGGDSIAVLRLLNAIRSQVGVAPYALNVQDVFASPTIATLAAEIDRVKAQQPEQVESVEVAESAPMSASGLAADELDAILNEFGR</sequence>